<dbReference type="PANTHER" id="PTHR30213:SF0">
    <property type="entry name" value="UPF0761 MEMBRANE PROTEIN YIHY"/>
    <property type="match status" value="1"/>
</dbReference>
<feature type="region of interest" description="Disordered" evidence="6">
    <location>
        <begin position="17"/>
        <end position="46"/>
    </location>
</feature>
<evidence type="ECO:0000256" key="4">
    <source>
        <dbReference type="ARBA" id="ARBA00022989"/>
    </source>
</evidence>
<dbReference type="PANTHER" id="PTHR30213">
    <property type="entry name" value="INNER MEMBRANE PROTEIN YHJD"/>
    <property type="match status" value="1"/>
</dbReference>
<evidence type="ECO:0000313" key="8">
    <source>
        <dbReference type="EMBL" id="GAA3128949.1"/>
    </source>
</evidence>
<evidence type="ECO:0000256" key="1">
    <source>
        <dbReference type="ARBA" id="ARBA00004651"/>
    </source>
</evidence>
<comment type="caution">
    <text evidence="8">The sequence shown here is derived from an EMBL/GenBank/DDBJ whole genome shotgun (WGS) entry which is preliminary data.</text>
</comment>
<feature type="compositionally biased region" description="Basic residues" evidence="6">
    <location>
        <begin position="32"/>
        <end position="46"/>
    </location>
</feature>
<keyword evidence="5 7" id="KW-0472">Membrane</keyword>
<feature type="transmembrane region" description="Helical" evidence="7">
    <location>
        <begin position="273"/>
        <end position="293"/>
    </location>
</feature>
<gene>
    <name evidence="8" type="ORF">GCM10010466_19590</name>
</gene>
<evidence type="ECO:0000256" key="6">
    <source>
        <dbReference type="SAM" id="MobiDB-lite"/>
    </source>
</evidence>
<feature type="transmembrane region" description="Helical" evidence="7">
    <location>
        <begin position="240"/>
        <end position="261"/>
    </location>
</feature>
<keyword evidence="9" id="KW-1185">Reference proteome</keyword>
<evidence type="ECO:0000256" key="2">
    <source>
        <dbReference type="ARBA" id="ARBA00022475"/>
    </source>
</evidence>
<name>A0ABP6MWW6_9ACTN</name>
<evidence type="ECO:0000313" key="9">
    <source>
        <dbReference type="Proteomes" id="UP001500320"/>
    </source>
</evidence>
<evidence type="ECO:0008006" key="10">
    <source>
        <dbReference type="Google" id="ProtNLM"/>
    </source>
</evidence>
<evidence type="ECO:0000256" key="5">
    <source>
        <dbReference type="ARBA" id="ARBA00023136"/>
    </source>
</evidence>
<keyword evidence="3 7" id="KW-0812">Transmembrane</keyword>
<accession>A0ABP6MWW6</accession>
<organism evidence="8 9">
    <name type="scientific">Planomonospora alba</name>
    <dbReference type="NCBI Taxonomy" id="161354"/>
    <lineage>
        <taxon>Bacteria</taxon>
        <taxon>Bacillati</taxon>
        <taxon>Actinomycetota</taxon>
        <taxon>Actinomycetes</taxon>
        <taxon>Streptosporangiales</taxon>
        <taxon>Streptosporangiaceae</taxon>
        <taxon>Planomonospora</taxon>
    </lineage>
</organism>
<keyword evidence="2" id="KW-1003">Cell membrane</keyword>
<dbReference type="Pfam" id="PF03631">
    <property type="entry name" value="Virul_fac_BrkB"/>
    <property type="match status" value="1"/>
</dbReference>
<dbReference type="Proteomes" id="UP001500320">
    <property type="component" value="Unassembled WGS sequence"/>
</dbReference>
<dbReference type="InterPro" id="IPR017039">
    <property type="entry name" value="Virul_fac_BrkB"/>
</dbReference>
<keyword evidence="4 7" id="KW-1133">Transmembrane helix</keyword>
<protein>
    <recommendedName>
        <fullName evidence="10">YihY/virulence factor BrkB family protein</fullName>
    </recommendedName>
</protein>
<evidence type="ECO:0000256" key="3">
    <source>
        <dbReference type="ARBA" id="ARBA00022692"/>
    </source>
</evidence>
<comment type="subcellular location">
    <subcellularLocation>
        <location evidence="1">Cell membrane</location>
        <topology evidence="1">Multi-pass membrane protein</topology>
    </subcellularLocation>
</comment>
<feature type="transmembrane region" description="Helical" evidence="7">
    <location>
        <begin position="87"/>
        <end position="107"/>
    </location>
</feature>
<dbReference type="EMBL" id="BAAAUT010000012">
    <property type="protein sequence ID" value="GAA3128949.1"/>
    <property type="molecule type" value="Genomic_DNA"/>
</dbReference>
<reference evidence="9" key="1">
    <citation type="journal article" date="2019" name="Int. J. Syst. Evol. Microbiol.">
        <title>The Global Catalogue of Microorganisms (GCM) 10K type strain sequencing project: providing services to taxonomists for standard genome sequencing and annotation.</title>
        <authorList>
            <consortium name="The Broad Institute Genomics Platform"/>
            <consortium name="The Broad Institute Genome Sequencing Center for Infectious Disease"/>
            <person name="Wu L."/>
            <person name="Ma J."/>
        </authorList>
    </citation>
    <scope>NUCLEOTIDE SEQUENCE [LARGE SCALE GENOMIC DNA]</scope>
    <source>
        <strain evidence="9">JCM 9373</strain>
    </source>
</reference>
<feature type="transmembrane region" description="Helical" evidence="7">
    <location>
        <begin position="198"/>
        <end position="220"/>
    </location>
</feature>
<feature type="transmembrane region" description="Helical" evidence="7">
    <location>
        <begin position="158"/>
        <end position="186"/>
    </location>
</feature>
<sequence>MARTAVIELVAGRPQGIPWGAMTSTDASTRRSGPRKRPPRGHSRLRRHSAKLRAGLTWVRGTGVWSLAVATTNAGVTYRVTGLAGEAAFFALLSLPPFVLGLIGVVGQLTKVFGPETVQDVTVWIDRQAHLLFTDSAVDTVVTPLVSDVLRPENRVPLISLGFVLALWSGSRALYVYVDLIALAYGLGEERGIIRTRLMSFGLYLAGLLSGLLVMPVLVLGPEALRGTLPLRYGGLVDALYWPVVVVGSICFLTLLYHVSVPVRTRWWRETPGAVLAIIVWIACAAVLRAVLADWFTPVSIYGSLASPIAVLLWLYITALAVLIGATLNAEVDRLWPVDGNGRTGRAGRSDIV</sequence>
<evidence type="ECO:0000256" key="7">
    <source>
        <dbReference type="SAM" id="Phobius"/>
    </source>
</evidence>
<proteinExistence type="predicted"/>
<feature type="transmembrane region" description="Helical" evidence="7">
    <location>
        <begin position="305"/>
        <end position="326"/>
    </location>
</feature>